<sequence>MKLDHSFSVPVPMKEAWSVLLDVPRVAPCMPGATLSDFDGQEFTGTVRVKAGPMVLIYAGKGRFVERDEAARRMVMEVSGQDTRGSGTAAATVTATLAPTVTRRGSRCRRT</sequence>
<dbReference type="KEGG" id="pfla:Pflav_005590"/>
<evidence type="ECO:0008006" key="3">
    <source>
        <dbReference type="Google" id="ProtNLM"/>
    </source>
</evidence>
<dbReference type="SUPFAM" id="SSF55961">
    <property type="entry name" value="Bet v1-like"/>
    <property type="match status" value="1"/>
</dbReference>
<gene>
    <name evidence="1" type="ORF">Pflav_005590</name>
</gene>
<reference evidence="1 2" key="1">
    <citation type="submission" date="2020-03" db="EMBL/GenBank/DDBJ databases">
        <title>Whole genome shotgun sequence of Phytohabitans flavus NBRC 107702.</title>
        <authorList>
            <person name="Komaki H."/>
            <person name="Tamura T."/>
        </authorList>
    </citation>
    <scope>NUCLEOTIDE SEQUENCE [LARGE SCALE GENOMIC DNA]</scope>
    <source>
        <strain evidence="1 2">NBRC 107702</strain>
    </source>
</reference>
<accession>A0A6F8XK29</accession>
<dbReference type="Proteomes" id="UP000502508">
    <property type="component" value="Chromosome"/>
</dbReference>
<dbReference type="Pfam" id="PF06240">
    <property type="entry name" value="COXG"/>
    <property type="match status" value="1"/>
</dbReference>
<dbReference type="InterPro" id="IPR010419">
    <property type="entry name" value="CO_DH_gsu"/>
</dbReference>
<name>A0A6F8XK29_9ACTN</name>
<dbReference type="EMBL" id="AP022870">
    <property type="protein sequence ID" value="BCB74149.1"/>
    <property type="molecule type" value="Genomic_DNA"/>
</dbReference>
<protein>
    <recommendedName>
        <fullName evidence="3">Carbon monoxide dehydrogenase subunit G</fullName>
    </recommendedName>
</protein>
<evidence type="ECO:0000313" key="1">
    <source>
        <dbReference type="EMBL" id="BCB74149.1"/>
    </source>
</evidence>
<evidence type="ECO:0000313" key="2">
    <source>
        <dbReference type="Proteomes" id="UP000502508"/>
    </source>
</evidence>
<reference evidence="1 2" key="2">
    <citation type="submission" date="2020-03" db="EMBL/GenBank/DDBJ databases">
        <authorList>
            <person name="Ichikawa N."/>
            <person name="Kimura A."/>
            <person name="Kitahashi Y."/>
            <person name="Uohara A."/>
        </authorList>
    </citation>
    <scope>NUCLEOTIDE SEQUENCE [LARGE SCALE GENOMIC DNA]</scope>
    <source>
        <strain evidence="1 2">NBRC 107702</strain>
    </source>
</reference>
<keyword evidence="2" id="KW-1185">Reference proteome</keyword>
<organism evidence="1 2">
    <name type="scientific">Phytohabitans flavus</name>
    <dbReference type="NCBI Taxonomy" id="1076124"/>
    <lineage>
        <taxon>Bacteria</taxon>
        <taxon>Bacillati</taxon>
        <taxon>Actinomycetota</taxon>
        <taxon>Actinomycetes</taxon>
        <taxon>Micromonosporales</taxon>
        <taxon>Micromonosporaceae</taxon>
    </lineage>
</organism>
<dbReference type="PANTHER" id="PTHR38588">
    <property type="entry name" value="BLL0334 PROTEIN"/>
    <property type="match status" value="1"/>
</dbReference>
<dbReference type="PANTHER" id="PTHR38588:SF1">
    <property type="entry name" value="BLL0334 PROTEIN"/>
    <property type="match status" value="1"/>
</dbReference>
<dbReference type="RefSeq" id="WP_197937850.1">
    <property type="nucleotide sequence ID" value="NZ_AP022870.1"/>
</dbReference>
<dbReference type="InterPro" id="IPR023393">
    <property type="entry name" value="START-like_dom_sf"/>
</dbReference>
<proteinExistence type="predicted"/>
<dbReference type="AlphaFoldDB" id="A0A6F8XK29"/>
<dbReference type="Gene3D" id="3.30.530.20">
    <property type="match status" value="1"/>
</dbReference>